<keyword evidence="2" id="KW-1185">Reference proteome</keyword>
<protein>
    <submittedName>
        <fullName evidence="1">Uncharacterized protein</fullName>
    </submittedName>
</protein>
<dbReference type="EMBL" id="LXQA010759513">
    <property type="protein sequence ID" value="MCI69597.1"/>
    <property type="molecule type" value="Genomic_DNA"/>
</dbReference>
<sequence length="69" mass="7519">AGFANTCPTRPTYSSLLLAQRGLASSSRFLWLQPEMFCQFTGSVAFSGLRQKRYAKSSPFFAFSGPASS</sequence>
<organism evidence="1 2">
    <name type="scientific">Trifolium medium</name>
    <dbReference type="NCBI Taxonomy" id="97028"/>
    <lineage>
        <taxon>Eukaryota</taxon>
        <taxon>Viridiplantae</taxon>
        <taxon>Streptophyta</taxon>
        <taxon>Embryophyta</taxon>
        <taxon>Tracheophyta</taxon>
        <taxon>Spermatophyta</taxon>
        <taxon>Magnoliopsida</taxon>
        <taxon>eudicotyledons</taxon>
        <taxon>Gunneridae</taxon>
        <taxon>Pentapetalae</taxon>
        <taxon>rosids</taxon>
        <taxon>fabids</taxon>
        <taxon>Fabales</taxon>
        <taxon>Fabaceae</taxon>
        <taxon>Papilionoideae</taxon>
        <taxon>50 kb inversion clade</taxon>
        <taxon>NPAAA clade</taxon>
        <taxon>Hologalegina</taxon>
        <taxon>IRL clade</taxon>
        <taxon>Trifolieae</taxon>
        <taxon>Trifolium</taxon>
    </lineage>
</organism>
<feature type="non-terminal residue" evidence="1">
    <location>
        <position position="1"/>
    </location>
</feature>
<dbReference type="AlphaFoldDB" id="A0A392U9T7"/>
<dbReference type="Proteomes" id="UP000265520">
    <property type="component" value="Unassembled WGS sequence"/>
</dbReference>
<reference evidence="1 2" key="1">
    <citation type="journal article" date="2018" name="Front. Plant Sci.">
        <title>Red Clover (Trifolium pratense) and Zigzag Clover (T. medium) - A Picture of Genomic Similarities and Differences.</title>
        <authorList>
            <person name="Dluhosova J."/>
            <person name="Istvanek J."/>
            <person name="Nedelnik J."/>
            <person name="Repkova J."/>
        </authorList>
    </citation>
    <scope>NUCLEOTIDE SEQUENCE [LARGE SCALE GENOMIC DNA]</scope>
    <source>
        <strain evidence="2">cv. 10/8</strain>
        <tissue evidence="1">Leaf</tissue>
    </source>
</reference>
<comment type="caution">
    <text evidence="1">The sequence shown here is derived from an EMBL/GenBank/DDBJ whole genome shotgun (WGS) entry which is preliminary data.</text>
</comment>
<accession>A0A392U9T7</accession>
<evidence type="ECO:0000313" key="2">
    <source>
        <dbReference type="Proteomes" id="UP000265520"/>
    </source>
</evidence>
<evidence type="ECO:0000313" key="1">
    <source>
        <dbReference type="EMBL" id="MCI69597.1"/>
    </source>
</evidence>
<proteinExistence type="predicted"/>
<name>A0A392U9T7_9FABA</name>